<dbReference type="RefSeq" id="WP_101712452.1">
    <property type="nucleotide sequence ID" value="NZ_CP026100.1"/>
</dbReference>
<name>A0A2N5CVZ9_9CAUL</name>
<sequence>MTGTTISYTFVCLGDKQVATTMDLQVLTEDAYRLHAIALLRAHGSASAVEVWTDGGLIELIHRDGVRVWPEPADEA</sequence>
<dbReference type="KEGG" id="cfh:C1707_19310"/>
<reference evidence="2 3" key="1">
    <citation type="submission" date="2017-12" db="EMBL/GenBank/DDBJ databases">
        <title>The genome sequence of Caulobacter flavus CGMCC1 15093.</title>
        <authorList>
            <person name="Gao J."/>
            <person name="Mao X."/>
            <person name="Sun J."/>
        </authorList>
    </citation>
    <scope>NUCLEOTIDE SEQUENCE [LARGE SCALE GENOMIC DNA]</scope>
    <source>
        <strain evidence="2 3">CGMCC1 15093</strain>
    </source>
</reference>
<dbReference type="Proteomes" id="UP000281192">
    <property type="component" value="Chromosome"/>
</dbReference>
<gene>
    <name evidence="1" type="ORF">C1707_19310</name>
    <name evidence="2" type="ORF">CFHF_07780</name>
</gene>
<accession>A0A2N5CVZ9</accession>
<evidence type="ECO:0000313" key="4">
    <source>
        <dbReference type="Proteomes" id="UP000281192"/>
    </source>
</evidence>
<reference evidence="1 4" key="2">
    <citation type="submission" date="2018-01" db="EMBL/GenBank/DDBJ databases">
        <title>Complete genome sequence of Caulobacter flavus RHGG3.</title>
        <authorList>
            <person name="Yang E."/>
        </authorList>
    </citation>
    <scope>NUCLEOTIDE SEQUENCE [LARGE SCALE GENOMIC DNA]</scope>
    <source>
        <strain evidence="1 4">RHGG3</strain>
    </source>
</reference>
<evidence type="ECO:0000313" key="2">
    <source>
        <dbReference type="EMBL" id="PLR17988.1"/>
    </source>
</evidence>
<protein>
    <submittedName>
        <fullName evidence="2">Uncharacterized protein</fullName>
    </submittedName>
</protein>
<dbReference type="AlphaFoldDB" id="A0A2N5CVZ9"/>
<organism evidence="2 3">
    <name type="scientific">Caulobacter flavus</name>
    <dbReference type="NCBI Taxonomy" id="1679497"/>
    <lineage>
        <taxon>Bacteria</taxon>
        <taxon>Pseudomonadati</taxon>
        <taxon>Pseudomonadota</taxon>
        <taxon>Alphaproteobacteria</taxon>
        <taxon>Caulobacterales</taxon>
        <taxon>Caulobacteraceae</taxon>
        <taxon>Caulobacter</taxon>
    </lineage>
</organism>
<dbReference type="EMBL" id="CP026100">
    <property type="protein sequence ID" value="AYV48236.1"/>
    <property type="molecule type" value="Genomic_DNA"/>
</dbReference>
<evidence type="ECO:0000313" key="1">
    <source>
        <dbReference type="EMBL" id="AYV48236.1"/>
    </source>
</evidence>
<proteinExistence type="predicted"/>
<evidence type="ECO:0000313" key="3">
    <source>
        <dbReference type="Proteomes" id="UP000234483"/>
    </source>
</evidence>
<dbReference type="EMBL" id="PJRQ01000014">
    <property type="protein sequence ID" value="PLR17988.1"/>
    <property type="molecule type" value="Genomic_DNA"/>
</dbReference>
<dbReference type="OrthoDB" id="7191546at2"/>
<dbReference type="Proteomes" id="UP000234483">
    <property type="component" value="Unassembled WGS sequence"/>
</dbReference>
<keyword evidence="4" id="KW-1185">Reference proteome</keyword>